<dbReference type="PATRIC" id="fig|1789004.3.peg.1610"/>
<keyword evidence="3" id="KW-1185">Reference proteome</keyword>
<reference evidence="2" key="2">
    <citation type="submission" date="2021-02" db="EMBL/GenBank/DDBJ databases">
        <title>Comparative genomics of Ferrovum myxofaciens strains, predominant extremophile bacteria forming large biofilm stalactites in acid mine ecosystems.</title>
        <authorList>
            <person name="Burkartova K."/>
            <person name="Ridl J."/>
            <person name="Pajer P."/>
            <person name="Falteisek L."/>
        </authorList>
    </citation>
    <scope>NUCLEOTIDE SEQUENCE</scope>
    <source>
        <strain evidence="2">MI1III</strain>
    </source>
</reference>
<gene>
    <name evidence="1" type="ORF">FEMY_15800</name>
    <name evidence="2" type="ORF">JZL65_04290</name>
</gene>
<organism evidence="1 3">
    <name type="scientific">Ferrovum myxofaciens</name>
    <dbReference type="NCBI Taxonomy" id="416213"/>
    <lineage>
        <taxon>Bacteria</taxon>
        <taxon>Pseudomonadati</taxon>
        <taxon>Pseudomonadota</taxon>
        <taxon>Betaproteobacteria</taxon>
        <taxon>Ferrovales</taxon>
        <taxon>Ferrovaceae</taxon>
        <taxon>Ferrovum</taxon>
    </lineage>
</organism>
<dbReference type="OrthoDB" id="7451512at2"/>
<accession>A0A8F3E0M2</accession>
<dbReference type="Proteomes" id="UP000683551">
    <property type="component" value="Chromosome"/>
</dbReference>
<dbReference type="Pfam" id="PF20126">
    <property type="entry name" value="TumE"/>
    <property type="match status" value="1"/>
</dbReference>
<dbReference type="InterPro" id="IPR045397">
    <property type="entry name" value="TumE-like"/>
</dbReference>
<dbReference type="AlphaFoldDB" id="A0A8F3E0M2"/>
<proteinExistence type="predicted"/>
<sequence>MKASPLYRFRREFDDGAILEVVIWQVPEPVEGCTHPYKYRLFYGFLGRRIIGYDNERSKGDHRHTSGGEERYAFTGPEKLMDDFLADIARERSNL</sequence>
<dbReference type="RefSeq" id="WP_031598448.1">
    <property type="nucleotide sequence ID" value="NZ_CP053675.1"/>
</dbReference>
<dbReference type="Proteomes" id="UP000075653">
    <property type="component" value="Unassembled WGS sequence"/>
</dbReference>
<accession>A0A149VXB0</accession>
<protein>
    <submittedName>
        <fullName evidence="1">Uncharacterized protein</fullName>
    </submittedName>
</protein>
<evidence type="ECO:0000313" key="2">
    <source>
        <dbReference type="EMBL" id="QWY78301.1"/>
    </source>
</evidence>
<dbReference type="EMBL" id="CP071137">
    <property type="protein sequence ID" value="QWY78301.1"/>
    <property type="molecule type" value="Genomic_DNA"/>
</dbReference>
<reference evidence="1 3" key="1">
    <citation type="submission" date="2016-01" db="EMBL/GenBank/DDBJ databases">
        <title>Genome sequence of the acidophilic iron oxidising Ferrovum strain Z-31.</title>
        <authorList>
            <person name="Poehlein A."/>
            <person name="Ullrich S.R."/>
            <person name="Schloemann M."/>
            <person name="Muehling M."/>
            <person name="Daniel R."/>
        </authorList>
    </citation>
    <scope>NUCLEOTIDE SEQUENCE [LARGE SCALE GENOMIC DNA]</scope>
    <source>
        <strain evidence="1 3">Z-31</strain>
    </source>
</reference>
<evidence type="ECO:0000313" key="3">
    <source>
        <dbReference type="Proteomes" id="UP000075653"/>
    </source>
</evidence>
<name>A0A8F3E0M2_9PROT</name>
<dbReference type="EMBL" id="LRRD01000033">
    <property type="protein sequence ID" value="KXW57873.1"/>
    <property type="molecule type" value="Genomic_DNA"/>
</dbReference>
<evidence type="ECO:0000313" key="1">
    <source>
        <dbReference type="EMBL" id="KXW57873.1"/>
    </source>
</evidence>